<accession>A0A813S9R5</accession>
<dbReference type="Pfam" id="PF08695">
    <property type="entry name" value="Coa1"/>
    <property type="match status" value="1"/>
</dbReference>
<keyword evidence="3" id="KW-1185">Reference proteome</keyword>
<keyword evidence="1" id="KW-0472">Membrane</keyword>
<name>A0A813S9R5_9BILA</name>
<gene>
    <name evidence="2" type="ORF">OXX778_LOCUS6082</name>
</gene>
<dbReference type="GO" id="GO:0005743">
    <property type="term" value="C:mitochondrial inner membrane"/>
    <property type="evidence" value="ECO:0007669"/>
    <property type="project" value="TreeGrafter"/>
</dbReference>
<dbReference type="EMBL" id="CAJNOC010000699">
    <property type="protein sequence ID" value="CAF0793290.1"/>
    <property type="molecule type" value="Genomic_DNA"/>
</dbReference>
<sequence length="136" mass="15774">MQNILKIYVATGAIFGGGYYLYSLRNSPSKITKQNYYNDSIELLKGYKPAIDVLGENFKIEKFDESDNFNEFSDKNAKLKILVKGDKRLADFFVYASRQETDRNWNIDTLEIKYRGSPNKFKIFDRSLINNPTTTT</sequence>
<dbReference type="GO" id="GO:0032981">
    <property type="term" value="P:mitochondrial respiratory chain complex I assembly"/>
    <property type="evidence" value="ECO:0007669"/>
    <property type="project" value="TreeGrafter"/>
</dbReference>
<dbReference type="PANTHER" id="PTHR47148:SF1">
    <property type="entry name" value="CYTOCHROME C OXIDASE ASSEMBLY FACTOR 1 HOMOLOG"/>
    <property type="match status" value="1"/>
</dbReference>
<evidence type="ECO:0000313" key="3">
    <source>
        <dbReference type="Proteomes" id="UP000663879"/>
    </source>
</evidence>
<keyword evidence="1" id="KW-0812">Transmembrane</keyword>
<feature type="transmembrane region" description="Helical" evidence="1">
    <location>
        <begin position="6"/>
        <end position="24"/>
    </location>
</feature>
<organism evidence="2 3">
    <name type="scientific">Brachionus calyciflorus</name>
    <dbReference type="NCBI Taxonomy" id="104777"/>
    <lineage>
        <taxon>Eukaryota</taxon>
        <taxon>Metazoa</taxon>
        <taxon>Spiralia</taxon>
        <taxon>Gnathifera</taxon>
        <taxon>Rotifera</taxon>
        <taxon>Eurotatoria</taxon>
        <taxon>Monogononta</taxon>
        <taxon>Pseudotrocha</taxon>
        <taxon>Ploima</taxon>
        <taxon>Brachionidae</taxon>
        <taxon>Brachionus</taxon>
    </lineage>
</organism>
<dbReference type="PANTHER" id="PTHR47148">
    <property type="entry name" value="CYTOCHROME C OXIDASE ASSEMBLY FACTOR 1 HOMOLOG"/>
    <property type="match status" value="1"/>
</dbReference>
<dbReference type="GO" id="GO:0033617">
    <property type="term" value="P:mitochondrial respiratory chain complex IV assembly"/>
    <property type="evidence" value="ECO:0007669"/>
    <property type="project" value="TreeGrafter"/>
</dbReference>
<evidence type="ECO:0000313" key="2">
    <source>
        <dbReference type="EMBL" id="CAF0793290.1"/>
    </source>
</evidence>
<dbReference type="AlphaFoldDB" id="A0A813S9R5"/>
<dbReference type="InterPro" id="IPR014807">
    <property type="entry name" value="Coa1"/>
</dbReference>
<dbReference type="Proteomes" id="UP000663879">
    <property type="component" value="Unassembled WGS sequence"/>
</dbReference>
<proteinExistence type="predicted"/>
<reference evidence="2" key="1">
    <citation type="submission" date="2021-02" db="EMBL/GenBank/DDBJ databases">
        <authorList>
            <person name="Nowell W R."/>
        </authorList>
    </citation>
    <scope>NUCLEOTIDE SEQUENCE</scope>
    <source>
        <strain evidence="2">Ploen Becks lab</strain>
    </source>
</reference>
<dbReference type="OrthoDB" id="10037790at2759"/>
<evidence type="ECO:0000256" key="1">
    <source>
        <dbReference type="SAM" id="Phobius"/>
    </source>
</evidence>
<keyword evidence="1" id="KW-1133">Transmembrane helix</keyword>
<comment type="caution">
    <text evidence="2">The sequence shown here is derived from an EMBL/GenBank/DDBJ whole genome shotgun (WGS) entry which is preliminary data.</text>
</comment>
<protein>
    <submittedName>
        <fullName evidence="2">Uncharacterized protein</fullName>
    </submittedName>
</protein>